<reference evidence="1 2" key="3">
    <citation type="journal article" date="2013" name="Rice">
        <title>Improvement of the Oryza sativa Nipponbare reference genome using next generation sequence and optical map data.</title>
        <authorList>
            <person name="Kawahara Y."/>
            <person name="de la Bastide M."/>
            <person name="Hamilton J.P."/>
            <person name="Kanamori H."/>
            <person name="McCombie W.R."/>
            <person name="Ouyang S."/>
            <person name="Schwartz D.C."/>
            <person name="Tanaka T."/>
            <person name="Wu J."/>
            <person name="Zhou S."/>
            <person name="Childs K.L."/>
            <person name="Davidson R.M."/>
            <person name="Lin H."/>
            <person name="Quesada-Ocampo L."/>
            <person name="Vaillancourt B."/>
            <person name="Sakai H."/>
            <person name="Lee S.S."/>
            <person name="Kim J."/>
            <person name="Numa H."/>
            <person name="Itoh T."/>
            <person name="Buell C.R."/>
            <person name="Matsumoto T."/>
        </authorList>
    </citation>
    <scope>NUCLEOTIDE SEQUENCE [LARGE SCALE GENOMIC DNA]</scope>
    <source>
        <strain evidence="2">cv. Nipponbare</strain>
    </source>
</reference>
<organism evidence="1 2">
    <name type="scientific">Oryza sativa subsp. japonica</name>
    <name type="common">Rice</name>
    <dbReference type="NCBI Taxonomy" id="39947"/>
    <lineage>
        <taxon>Eukaryota</taxon>
        <taxon>Viridiplantae</taxon>
        <taxon>Streptophyta</taxon>
        <taxon>Embryophyta</taxon>
        <taxon>Tracheophyta</taxon>
        <taxon>Spermatophyta</taxon>
        <taxon>Magnoliopsida</taxon>
        <taxon>Liliopsida</taxon>
        <taxon>Poales</taxon>
        <taxon>Poaceae</taxon>
        <taxon>BOP clade</taxon>
        <taxon>Oryzoideae</taxon>
        <taxon>Oryzeae</taxon>
        <taxon>Oryzinae</taxon>
        <taxon>Oryza</taxon>
        <taxon>Oryza sativa</taxon>
    </lineage>
</organism>
<evidence type="ECO:0000313" key="1">
    <source>
        <dbReference type="EMBL" id="BAT05934.1"/>
    </source>
</evidence>
<dbReference type="Proteomes" id="UP000059680">
    <property type="component" value="Chromosome 8"/>
</dbReference>
<gene>
    <name evidence="1" type="ordered locus">Os08g0482025</name>
    <name evidence="1" type="ORF">OSNPB_080482025</name>
</gene>
<dbReference type="PaxDb" id="39947-A0A0P0XH53"/>
<reference evidence="2" key="1">
    <citation type="journal article" date="2005" name="Nature">
        <title>The map-based sequence of the rice genome.</title>
        <authorList>
            <consortium name="International rice genome sequencing project (IRGSP)"/>
            <person name="Matsumoto T."/>
            <person name="Wu J."/>
            <person name="Kanamori H."/>
            <person name="Katayose Y."/>
            <person name="Fujisawa M."/>
            <person name="Namiki N."/>
            <person name="Mizuno H."/>
            <person name="Yamamoto K."/>
            <person name="Antonio B.A."/>
            <person name="Baba T."/>
            <person name="Sakata K."/>
            <person name="Nagamura Y."/>
            <person name="Aoki H."/>
            <person name="Arikawa K."/>
            <person name="Arita K."/>
            <person name="Bito T."/>
            <person name="Chiden Y."/>
            <person name="Fujitsuka N."/>
            <person name="Fukunaka R."/>
            <person name="Hamada M."/>
            <person name="Harada C."/>
            <person name="Hayashi A."/>
            <person name="Hijishita S."/>
            <person name="Honda M."/>
            <person name="Hosokawa S."/>
            <person name="Ichikawa Y."/>
            <person name="Idonuma A."/>
            <person name="Iijima M."/>
            <person name="Ikeda M."/>
            <person name="Ikeno M."/>
            <person name="Ito K."/>
            <person name="Ito S."/>
            <person name="Ito T."/>
            <person name="Ito Y."/>
            <person name="Ito Y."/>
            <person name="Iwabuchi A."/>
            <person name="Kamiya K."/>
            <person name="Karasawa W."/>
            <person name="Kurita K."/>
            <person name="Katagiri S."/>
            <person name="Kikuta A."/>
            <person name="Kobayashi H."/>
            <person name="Kobayashi N."/>
            <person name="Machita K."/>
            <person name="Maehara T."/>
            <person name="Masukawa M."/>
            <person name="Mizubayashi T."/>
            <person name="Mukai Y."/>
            <person name="Nagasaki H."/>
            <person name="Nagata Y."/>
            <person name="Naito S."/>
            <person name="Nakashima M."/>
            <person name="Nakama Y."/>
            <person name="Nakamichi Y."/>
            <person name="Nakamura M."/>
            <person name="Meguro A."/>
            <person name="Negishi M."/>
            <person name="Ohta I."/>
            <person name="Ohta T."/>
            <person name="Okamoto M."/>
            <person name="Ono N."/>
            <person name="Saji S."/>
            <person name="Sakaguchi M."/>
            <person name="Sakai K."/>
            <person name="Shibata M."/>
            <person name="Shimokawa T."/>
            <person name="Song J."/>
            <person name="Takazaki Y."/>
            <person name="Terasawa K."/>
            <person name="Tsugane M."/>
            <person name="Tsuji K."/>
            <person name="Ueda S."/>
            <person name="Waki K."/>
            <person name="Yamagata H."/>
            <person name="Yamamoto M."/>
            <person name="Yamamoto S."/>
            <person name="Yamane H."/>
            <person name="Yoshiki S."/>
            <person name="Yoshihara R."/>
            <person name="Yukawa K."/>
            <person name="Zhong H."/>
            <person name="Yano M."/>
            <person name="Yuan Q."/>
            <person name="Ouyang S."/>
            <person name="Liu J."/>
            <person name="Jones K.M."/>
            <person name="Gansberger K."/>
            <person name="Moffat K."/>
            <person name="Hill J."/>
            <person name="Bera J."/>
            <person name="Fadrosh D."/>
            <person name="Jin S."/>
            <person name="Johri S."/>
            <person name="Kim M."/>
            <person name="Overton L."/>
            <person name="Reardon M."/>
            <person name="Tsitrin T."/>
            <person name="Vuong H."/>
            <person name="Weaver B."/>
            <person name="Ciecko A."/>
            <person name="Tallon L."/>
            <person name="Jackson J."/>
            <person name="Pai G."/>
            <person name="Aken S.V."/>
            <person name="Utterback T."/>
            <person name="Reidmuller S."/>
            <person name="Feldblyum T."/>
            <person name="Hsiao J."/>
            <person name="Zismann V."/>
            <person name="Iobst S."/>
            <person name="de Vazeille A.R."/>
            <person name="Buell C.R."/>
            <person name="Ying K."/>
            <person name="Li Y."/>
            <person name="Lu T."/>
            <person name="Huang Y."/>
            <person name="Zhao Q."/>
            <person name="Feng Q."/>
            <person name="Zhang L."/>
            <person name="Zhu J."/>
            <person name="Weng Q."/>
            <person name="Mu J."/>
            <person name="Lu Y."/>
            <person name="Fan D."/>
            <person name="Liu Y."/>
            <person name="Guan J."/>
            <person name="Zhang Y."/>
            <person name="Yu S."/>
            <person name="Liu X."/>
            <person name="Zhang Y."/>
            <person name="Hong G."/>
            <person name="Han B."/>
            <person name="Choisne N."/>
            <person name="Demange N."/>
            <person name="Orjeda G."/>
            <person name="Samain S."/>
            <person name="Cattolico L."/>
            <person name="Pelletier E."/>
            <person name="Couloux A."/>
            <person name="Segurens B."/>
            <person name="Wincker P."/>
            <person name="D'Hont A."/>
            <person name="Scarpelli C."/>
            <person name="Weissenbach J."/>
            <person name="Salanoubat M."/>
            <person name="Quetier F."/>
            <person name="Yu Y."/>
            <person name="Kim H.R."/>
            <person name="Rambo T."/>
            <person name="Currie J."/>
            <person name="Collura K."/>
            <person name="Luo M."/>
            <person name="Yang T."/>
            <person name="Ammiraju J.S.S."/>
            <person name="Engler F."/>
            <person name="Soderlund C."/>
            <person name="Wing R.A."/>
            <person name="Palmer L.E."/>
            <person name="de la Bastide M."/>
            <person name="Spiegel L."/>
            <person name="Nascimento L."/>
            <person name="Zutavern T."/>
            <person name="O'Shaughnessy A."/>
            <person name="Dike S."/>
            <person name="Dedhia N."/>
            <person name="Preston R."/>
            <person name="Balija V."/>
            <person name="McCombie W.R."/>
            <person name="Chow T."/>
            <person name="Chen H."/>
            <person name="Chung M."/>
            <person name="Chen C."/>
            <person name="Shaw J."/>
            <person name="Wu H."/>
            <person name="Hsiao K."/>
            <person name="Chao Y."/>
            <person name="Chu M."/>
            <person name="Cheng C."/>
            <person name="Hour A."/>
            <person name="Lee P."/>
            <person name="Lin S."/>
            <person name="Lin Y."/>
            <person name="Liou J."/>
            <person name="Liu S."/>
            <person name="Hsing Y."/>
            <person name="Raghuvanshi S."/>
            <person name="Mohanty A."/>
            <person name="Bharti A.K."/>
            <person name="Gaur A."/>
            <person name="Gupta V."/>
            <person name="Kumar D."/>
            <person name="Ravi V."/>
            <person name="Vij S."/>
            <person name="Kapur A."/>
            <person name="Khurana P."/>
            <person name="Khurana P."/>
            <person name="Khurana J.P."/>
            <person name="Tyagi A.K."/>
            <person name="Gaikwad K."/>
            <person name="Singh A."/>
            <person name="Dalal V."/>
            <person name="Srivastava S."/>
            <person name="Dixit A."/>
            <person name="Pal A.K."/>
            <person name="Ghazi I.A."/>
            <person name="Yadav M."/>
            <person name="Pandit A."/>
            <person name="Bhargava A."/>
            <person name="Sureshbabu K."/>
            <person name="Batra K."/>
            <person name="Sharma T.R."/>
            <person name="Mohapatra T."/>
            <person name="Singh N.K."/>
            <person name="Messing J."/>
            <person name="Nelson A.B."/>
            <person name="Fuks G."/>
            <person name="Kavchok S."/>
            <person name="Keizer G."/>
            <person name="Linton E."/>
            <person name="Llaca V."/>
            <person name="Song R."/>
            <person name="Tanyolac B."/>
            <person name="Young S."/>
            <person name="Ho-Il K."/>
            <person name="Hahn J.H."/>
            <person name="Sangsakoo G."/>
            <person name="Vanavichit A."/>
            <person name="de Mattos Luiz.A.T."/>
            <person name="Zimmer P.D."/>
            <person name="Malone G."/>
            <person name="Dellagostin O."/>
            <person name="de Oliveira A.C."/>
            <person name="Bevan M."/>
            <person name="Bancroft I."/>
            <person name="Minx P."/>
            <person name="Cordum H."/>
            <person name="Wilson R."/>
            <person name="Cheng Z."/>
            <person name="Jin W."/>
            <person name="Jiang J."/>
            <person name="Leong S.A."/>
            <person name="Iwama H."/>
            <person name="Gojobori T."/>
            <person name="Itoh T."/>
            <person name="Niimura Y."/>
            <person name="Fujii Y."/>
            <person name="Habara T."/>
            <person name="Sakai H."/>
            <person name="Sato Y."/>
            <person name="Wilson G."/>
            <person name="Kumar K."/>
            <person name="McCouch S."/>
            <person name="Juretic N."/>
            <person name="Hoen D."/>
            <person name="Wright S."/>
            <person name="Bruskiewich R."/>
            <person name="Bureau T."/>
            <person name="Miyao A."/>
            <person name="Hirochika H."/>
            <person name="Nishikawa T."/>
            <person name="Kadowaki K."/>
            <person name="Sugiura M."/>
            <person name="Burr B."/>
            <person name="Sasaki T."/>
        </authorList>
    </citation>
    <scope>NUCLEOTIDE SEQUENCE [LARGE SCALE GENOMIC DNA]</scope>
    <source>
        <strain evidence="2">cv. Nipponbare</strain>
    </source>
</reference>
<protein>
    <submittedName>
        <fullName evidence="1">Os08g0482025 protein</fullName>
    </submittedName>
</protein>
<reference evidence="1 2" key="2">
    <citation type="journal article" date="2013" name="Plant Cell Physiol.">
        <title>Rice Annotation Project Database (RAP-DB): an integrative and interactive database for rice genomics.</title>
        <authorList>
            <person name="Sakai H."/>
            <person name="Lee S.S."/>
            <person name="Tanaka T."/>
            <person name="Numa H."/>
            <person name="Kim J."/>
            <person name="Kawahara Y."/>
            <person name="Wakimoto H."/>
            <person name="Yang C.C."/>
            <person name="Iwamoto M."/>
            <person name="Abe T."/>
            <person name="Yamada Y."/>
            <person name="Muto A."/>
            <person name="Inokuchi H."/>
            <person name="Ikemura T."/>
            <person name="Matsumoto T."/>
            <person name="Sasaki T."/>
            <person name="Itoh T."/>
        </authorList>
    </citation>
    <scope>NUCLEOTIDE SEQUENCE [LARGE SCALE GENOMIC DNA]</scope>
    <source>
        <strain evidence="2">cv. Nipponbare</strain>
    </source>
</reference>
<dbReference type="InParanoid" id="A0A0P0XH53"/>
<sequence>MHEACDPNQCPYLHVHEGKLLHPCQSSQSWSLPGQVDSHNHTWLIQIYLQLGTPNALALRYPGHHQHHPLTIAMCSIPSIRDR</sequence>
<dbReference type="Gramene" id="Os08t0482025-00">
    <property type="protein sequence ID" value="Os08t0482025-00"/>
    <property type="gene ID" value="Os08g0482025"/>
</dbReference>
<dbReference type="EMBL" id="AP014964">
    <property type="protein sequence ID" value="BAT05934.1"/>
    <property type="molecule type" value="Genomic_DNA"/>
</dbReference>
<name>A0A0P0XH53_ORYSJ</name>
<accession>A0A0P0XH53</accession>
<proteinExistence type="predicted"/>
<dbReference type="AlphaFoldDB" id="A0A0P0XH53"/>
<keyword evidence="2" id="KW-1185">Reference proteome</keyword>
<evidence type="ECO:0000313" key="2">
    <source>
        <dbReference type="Proteomes" id="UP000059680"/>
    </source>
</evidence>